<dbReference type="EMBL" id="LOPU01000029">
    <property type="protein sequence ID" value="KTG09491.1"/>
    <property type="molecule type" value="Genomic_DNA"/>
</dbReference>
<evidence type="ECO:0000313" key="11">
    <source>
        <dbReference type="EMBL" id="KTG09491.1"/>
    </source>
</evidence>
<comment type="catalytic activity">
    <reaction evidence="1">
        <text>ATP + protein L-histidine = ADP + protein N-phospho-L-histidine.</text>
        <dbReference type="EC" id="2.7.13.3"/>
    </reaction>
</comment>
<proteinExistence type="predicted"/>
<name>A0A0W1R7T3_9EURY</name>
<evidence type="ECO:0000256" key="1">
    <source>
        <dbReference type="ARBA" id="ARBA00000085"/>
    </source>
</evidence>
<evidence type="ECO:0000256" key="4">
    <source>
        <dbReference type="ARBA" id="ARBA00022741"/>
    </source>
</evidence>
<dbReference type="OrthoDB" id="342253at2157"/>
<dbReference type="PANTHER" id="PTHR44936">
    <property type="entry name" value="SENSOR PROTEIN CREC"/>
    <property type="match status" value="1"/>
</dbReference>
<protein>
    <recommendedName>
        <fullName evidence="2">histidine kinase</fullName>
        <ecNumber evidence="2">2.7.13.3</ecNumber>
    </recommendedName>
</protein>
<feature type="transmembrane region" description="Helical" evidence="9">
    <location>
        <begin position="92"/>
        <end position="113"/>
    </location>
</feature>
<dbReference type="PROSITE" id="PS50109">
    <property type="entry name" value="HIS_KIN"/>
    <property type="match status" value="1"/>
</dbReference>
<feature type="transmembrane region" description="Helical" evidence="9">
    <location>
        <begin position="119"/>
        <end position="142"/>
    </location>
</feature>
<dbReference type="InterPro" id="IPR036890">
    <property type="entry name" value="HATPase_C_sf"/>
</dbReference>
<dbReference type="InterPro" id="IPR005467">
    <property type="entry name" value="His_kinase_dom"/>
</dbReference>
<dbReference type="STRING" id="1514971.AUR64_17110"/>
<dbReference type="Pfam" id="PF02518">
    <property type="entry name" value="HATPase_c"/>
    <property type="match status" value="1"/>
</dbReference>
<dbReference type="GO" id="GO:0004673">
    <property type="term" value="F:protein histidine kinase activity"/>
    <property type="evidence" value="ECO:0007669"/>
    <property type="project" value="UniProtKB-EC"/>
</dbReference>
<feature type="domain" description="Histidine kinase" evidence="10">
    <location>
        <begin position="189"/>
        <end position="395"/>
    </location>
</feature>
<dbReference type="Proteomes" id="UP000054387">
    <property type="component" value="Unassembled WGS sequence"/>
</dbReference>
<evidence type="ECO:0000259" key="10">
    <source>
        <dbReference type="PROSITE" id="PS50109"/>
    </source>
</evidence>
<feature type="transmembrane region" description="Helical" evidence="9">
    <location>
        <begin position="27"/>
        <end position="45"/>
    </location>
</feature>
<accession>A0A0W1R7T3</accession>
<feature type="region of interest" description="Disordered" evidence="8">
    <location>
        <begin position="403"/>
        <end position="426"/>
    </location>
</feature>
<reference evidence="11 12" key="1">
    <citation type="submission" date="2015-12" db="EMBL/GenBank/DDBJ databases">
        <title>Haloprofundus marisrubri gen. nov., sp. nov., an extremely halophilic archaeon isolated from the Discovery deep brine-seawater interface in the Red Sea.</title>
        <authorList>
            <person name="Zhang G."/>
            <person name="Stingl U."/>
            <person name="Rashid M."/>
        </authorList>
    </citation>
    <scope>NUCLEOTIDE SEQUENCE [LARGE SCALE GENOMIC DNA]</scope>
    <source>
        <strain evidence="11 12">SB9</strain>
    </source>
</reference>
<keyword evidence="5" id="KW-0418">Kinase</keyword>
<keyword evidence="4" id="KW-0547">Nucleotide-binding</keyword>
<evidence type="ECO:0000256" key="8">
    <source>
        <dbReference type="SAM" id="MobiDB-lite"/>
    </source>
</evidence>
<dbReference type="SMART" id="SM00387">
    <property type="entry name" value="HATPase_c"/>
    <property type="match status" value="1"/>
</dbReference>
<feature type="coiled-coil region" evidence="7">
    <location>
        <begin position="145"/>
        <end position="189"/>
    </location>
</feature>
<keyword evidence="9" id="KW-0812">Transmembrane</keyword>
<dbReference type="SUPFAM" id="SSF55874">
    <property type="entry name" value="ATPase domain of HSP90 chaperone/DNA topoisomerase II/histidine kinase"/>
    <property type="match status" value="1"/>
</dbReference>
<gene>
    <name evidence="11" type="ORF">AUR64_17110</name>
</gene>
<keyword evidence="12" id="KW-1185">Reference proteome</keyword>
<evidence type="ECO:0000256" key="7">
    <source>
        <dbReference type="SAM" id="Coils"/>
    </source>
</evidence>
<dbReference type="InterPro" id="IPR050980">
    <property type="entry name" value="2C_sensor_his_kinase"/>
</dbReference>
<evidence type="ECO:0000256" key="2">
    <source>
        <dbReference type="ARBA" id="ARBA00012438"/>
    </source>
</evidence>
<organism evidence="11 12">
    <name type="scientific">Haloprofundus marisrubri</name>
    <dbReference type="NCBI Taxonomy" id="1514971"/>
    <lineage>
        <taxon>Archaea</taxon>
        <taxon>Methanobacteriati</taxon>
        <taxon>Methanobacteriota</taxon>
        <taxon>Stenosarchaea group</taxon>
        <taxon>Halobacteria</taxon>
        <taxon>Halobacteriales</taxon>
        <taxon>Haloferacaceae</taxon>
        <taxon>Haloprofundus</taxon>
    </lineage>
</organism>
<keyword evidence="9" id="KW-1133">Transmembrane helix</keyword>
<keyword evidence="6" id="KW-0067">ATP-binding</keyword>
<evidence type="ECO:0000313" key="12">
    <source>
        <dbReference type="Proteomes" id="UP000054387"/>
    </source>
</evidence>
<keyword evidence="7" id="KW-0175">Coiled coil</keyword>
<comment type="caution">
    <text evidence="11">The sequence shown here is derived from an EMBL/GenBank/DDBJ whole genome shotgun (WGS) entry which is preliminary data.</text>
</comment>
<evidence type="ECO:0000256" key="6">
    <source>
        <dbReference type="ARBA" id="ARBA00022840"/>
    </source>
</evidence>
<dbReference type="Gene3D" id="3.30.565.10">
    <property type="entry name" value="Histidine kinase-like ATPase, C-terminal domain"/>
    <property type="match status" value="1"/>
</dbReference>
<dbReference type="PANTHER" id="PTHR44936:SF10">
    <property type="entry name" value="SENSOR PROTEIN RSTB"/>
    <property type="match status" value="1"/>
</dbReference>
<evidence type="ECO:0000256" key="5">
    <source>
        <dbReference type="ARBA" id="ARBA00022777"/>
    </source>
</evidence>
<dbReference type="EC" id="2.7.13.3" evidence="2"/>
<feature type="transmembrane region" description="Helical" evidence="9">
    <location>
        <begin position="51"/>
        <end position="72"/>
    </location>
</feature>
<keyword evidence="9" id="KW-0472">Membrane</keyword>
<dbReference type="InterPro" id="IPR003594">
    <property type="entry name" value="HATPase_dom"/>
</dbReference>
<dbReference type="RefSeq" id="WP_058582643.1">
    <property type="nucleotide sequence ID" value="NZ_LOPU01000029.1"/>
</dbReference>
<evidence type="ECO:0000256" key="3">
    <source>
        <dbReference type="ARBA" id="ARBA00022679"/>
    </source>
</evidence>
<keyword evidence="3" id="KW-0808">Transferase</keyword>
<sequence>MTGPKRCFLAERLFPPVGERADTETKLLLTGIVLVAGVLGGSAFVTGGTPLRTSVIGTVVSMGGAAMALAIARGCQIRQMVTEEASLTRWNLLWAMMGVFLLGYVCTLVLLYLGMLPLFQVVGGAVFGLGAAFVLLVVDTSLNTIHELQQRRVELVDQIEATRHRQRELDAARRRSDQLSERLNVLNRVFRHDIRNDANVILGYTDLVEPSTADGEAYLDIVQRRTDRIVTLAGYVQKADTLWQDNDEEGLDDIEIDPLLNPLFETLENQYPELELTTTVPDDGVVVSAHPLVESALWNLLENAVEHNDAATPQVDVRVEASERTVTLFVCDNGPGLPDSEREVLERGSEDGLRHSDGMGLWLSNWIVTYSRGTLEIADDVDSGSEFVVRLRRIDGRADERFDGRRGSEEVRRRDRRGNENVHTVP</sequence>
<evidence type="ECO:0000256" key="9">
    <source>
        <dbReference type="SAM" id="Phobius"/>
    </source>
</evidence>
<dbReference type="AlphaFoldDB" id="A0A0W1R7T3"/>
<feature type="compositionally biased region" description="Basic and acidic residues" evidence="8">
    <location>
        <begin position="403"/>
        <end position="420"/>
    </location>
</feature>
<dbReference type="GO" id="GO:0005524">
    <property type="term" value="F:ATP binding"/>
    <property type="evidence" value="ECO:0007669"/>
    <property type="project" value="UniProtKB-KW"/>
</dbReference>